<dbReference type="Pfam" id="PF13514">
    <property type="entry name" value="AAA_27"/>
    <property type="match status" value="1"/>
</dbReference>
<keyword evidence="2" id="KW-0812">Transmembrane</keyword>
<dbReference type="Proteomes" id="UP000036045">
    <property type="component" value="Unassembled WGS sequence"/>
</dbReference>
<feature type="transmembrane region" description="Helical" evidence="2">
    <location>
        <begin position="495"/>
        <end position="515"/>
    </location>
</feature>
<dbReference type="InterPro" id="IPR027417">
    <property type="entry name" value="P-loop_NTPase"/>
</dbReference>
<feature type="transmembrane region" description="Helical" evidence="2">
    <location>
        <begin position="471"/>
        <end position="489"/>
    </location>
</feature>
<sequence length="998" mass="117338">MELKKITIYGYGKLENITFSINSPIHVFYGENEAGKSTIMSFIHSILFGFPTKQQTELRYEPKLQHKYGGKLDIYFPEFGLTTIERVKGKATGDVTVTLEDGRRGQEELLDELLAGIDKALYQSIFSFNLHGLQNVQQLRGEELGRFLFSTGAVGSDRLLKVENELQKELDIRYKPSGKKPVLNEKLQVLRDKHSQLKSAEKDNNQYEQLLAKKRKIEQERQLTEADLKKEEHEKWLLEEWIKIRGMVREQELLEQKLAAYKDFKFPQNGLIRWEALKEKLLSVEAEIRHIEARMEEMDQEIASIPIQEELLIAENNILLAVEKFPVYEQLQNRQTQVENQVNKIEEDIDSLKSKLHLPIEEEILLRESNTSIFIKEQCAQAASKQRRLKEQKEELDERLKDEQTALESLEEAVKENKQKLLPKEERARLEERIKTENQYSWNKEKAELLSREINQLEDQRKLEEKRLKHNTMITSVLTLFLLLAGAGALFFEQWFITVICIVVCVVYVLFFLSGRKLAKNEISKKEKRLVLIKEERAQLVESFEKGQGISRYEAQRLEEDTTRREKFTQLQFKLEQQNESYERVLEGFEKWEGDFLSHQKLLRQLADELKIPYELATQQIYDAFLLIEEWKGKDRERNSYHQELDEIHREREEIISKISNFFIQFLEDEKDTIANMCYRLKTALKEEKKKTDRKEALRTKQTDLSENLDKYQTEYNRYAEEKTALFSLAGVADEEAFREKAILETERAKYKERLAAINVQLEMTNISKEHISLYQQILNPELQLEEKKTKMDKLASRLQELVEEAAAINFTISRIEGGGTYTDLLHSFKQAQSEFKEDVKEWAKFAVAKQLLAKTVEQYKQKQLPAMLQQAEENLAFLTEGKYIRIVPKEEGAGFLVESQHHLFYEAKELSQGTTEQLYLSIRIALAQTFYKSFCFPFIIDDSFVNFDEKRTEKVIQLLQKCKENQLIFFTCHRHLLKYFPDESLHVLPAEERETSL</sequence>
<dbReference type="Gene3D" id="3.40.50.300">
    <property type="entry name" value="P-loop containing nucleotide triphosphate hydrolases"/>
    <property type="match status" value="2"/>
</dbReference>
<reference evidence="4 5" key="1">
    <citation type="submission" date="2015-05" db="EMBL/GenBank/DDBJ databases">
        <title>Whole genome sequence and identification of bacterial endophytes from Costus igneus.</title>
        <authorList>
            <person name="Lee Y.P."/>
            <person name="Gan H.M."/>
            <person name="Eng W."/>
            <person name="Wheatley M.S."/>
            <person name="Caraballo A."/>
            <person name="Polter S."/>
            <person name="Savka M.A."/>
            <person name="Hudson A.O."/>
        </authorList>
    </citation>
    <scope>NUCLEOTIDE SEQUENCE [LARGE SCALE GENOMIC DNA]</scope>
    <source>
        <strain evidence="4 5">RIT379</strain>
    </source>
</reference>
<feature type="coiled-coil region" evidence="1">
    <location>
        <begin position="695"/>
        <end position="761"/>
    </location>
</feature>
<keyword evidence="2" id="KW-0472">Membrane</keyword>
<dbReference type="PANTHER" id="PTHR41259:SF1">
    <property type="entry name" value="DOUBLE-STRAND BREAK REPAIR RAD50 ATPASE, PUTATIVE-RELATED"/>
    <property type="match status" value="1"/>
</dbReference>
<dbReference type="OrthoDB" id="9764467at2"/>
<accession>A0A0J1II81</accession>
<feature type="coiled-coil region" evidence="1">
    <location>
        <begin position="328"/>
        <end position="467"/>
    </location>
</feature>
<dbReference type="AlphaFoldDB" id="A0A0J1II81"/>
<name>A0A0J1II81_NIACI</name>
<evidence type="ECO:0000256" key="1">
    <source>
        <dbReference type="SAM" id="Coils"/>
    </source>
</evidence>
<gene>
    <name evidence="4" type="ORF">ABW02_14755</name>
</gene>
<evidence type="ECO:0000313" key="4">
    <source>
        <dbReference type="EMBL" id="KLV25637.1"/>
    </source>
</evidence>
<dbReference type="InterPro" id="IPR038734">
    <property type="entry name" value="YhaN_AAA"/>
</dbReference>
<dbReference type="SUPFAM" id="SSF52540">
    <property type="entry name" value="P-loop containing nucleoside triphosphate hydrolases"/>
    <property type="match status" value="1"/>
</dbReference>
<comment type="caution">
    <text evidence="4">The sequence shown here is derived from an EMBL/GenBank/DDBJ whole genome shotgun (WGS) entry which is preliminary data.</text>
</comment>
<feature type="coiled-coil region" evidence="1">
    <location>
        <begin position="274"/>
        <end position="301"/>
    </location>
</feature>
<feature type="coiled-coil region" evidence="1">
    <location>
        <begin position="190"/>
        <end position="234"/>
    </location>
</feature>
<evidence type="ECO:0000313" key="5">
    <source>
        <dbReference type="Proteomes" id="UP000036045"/>
    </source>
</evidence>
<feature type="domain" description="YhaN AAA" evidence="3">
    <location>
        <begin position="1"/>
        <end position="205"/>
    </location>
</feature>
<evidence type="ECO:0000256" key="2">
    <source>
        <dbReference type="SAM" id="Phobius"/>
    </source>
</evidence>
<organism evidence="4 5">
    <name type="scientific">Niallia circulans</name>
    <name type="common">Bacillus circulans</name>
    <dbReference type="NCBI Taxonomy" id="1397"/>
    <lineage>
        <taxon>Bacteria</taxon>
        <taxon>Bacillati</taxon>
        <taxon>Bacillota</taxon>
        <taxon>Bacilli</taxon>
        <taxon>Bacillales</taxon>
        <taxon>Bacillaceae</taxon>
        <taxon>Niallia</taxon>
    </lineage>
</organism>
<proteinExistence type="predicted"/>
<dbReference type="EMBL" id="LDPH01000014">
    <property type="protein sequence ID" value="KLV25637.1"/>
    <property type="molecule type" value="Genomic_DNA"/>
</dbReference>
<dbReference type="PATRIC" id="fig|1397.4.peg.1122"/>
<keyword evidence="1" id="KW-0175">Coiled coil</keyword>
<evidence type="ECO:0000259" key="3">
    <source>
        <dbReference type="Pfam" id="PF13514"/>
    </source>
</evidence>
<keyword evidence="5" id="KW-1185">Reference proteome</keyword>
<dbReference type="PANTHER" id="PTHR41259">
    <property type="entry name" value="DOUBLE-STRAND BREAK REPAIR RAD50 ATPASE, PUTATIVE-RELATED"/>
    <property type="match status" value="1"/>
</dbReference>
<dbReference type="RefSeq" id="WP_047943051.1">
    <property type="nucleotide sequence ID" value="NZ_LDPH01000014.1"/>
</dbReference>
<protein>
    <recommendedName>
        <fullName evidence="3">YhaN AAA domain-containing protein</fullName>
    </recommendedName>
</protein>
<keyword evidence="2" id="KW-1133">Transmembrane helix</keyword>